<feature type="compositionally biased region" description="Low complexity" evidence="2">
    <location>
        <begin position="1049"/>
        <end position="1058"/>
    </location>
</feature>
<organism evidence="5 6">
    <name type="scientific">Neoarthrinium moseri</name>
    <dbReference type="NCBI Taxonomy" id="1658444"/>
    <lineage>
        <taxon>Eukaryota</taxon>
        <taxon>Fungi</taxon>
        <taxon>Dikarya</taxon>
        <taxon>Ascomycota</taxon>
        <taxon>Pezizomycotina</taxon>
        <taxon>Sordariomycetes</taxon>
        <taxon>Xylariomycetidae</taxon>
        <taxon>Amphisphaeriales</taxon>
        <taxon>Apiosporaceae</taxon>
        <taxon>Neoarthrinium</taxon>
    </lineage>
</organism>
<reference evidence="5" key="1">
    <citation type="submission" date="2021-03" db="EMBL/GenBank/DDBJ databases">
        <title>Revisited historic fungal species revealed as producer of novel bioactive compounds through whole genome sequencing and comparative genomics.</title>
        <authorList>
            <person name="Vignolle G.A."/>
            <person name="Hochenegger N."/>
            <person name="Mach R.L."/>
            <person name="Mach-Aigner A.R."/>
            <person name="Javad Rahimi M."/>
            <person name="Salim K.A."/>
            <person name="Chan C.M."/>
            <person name="Lim L.B.L."/>
            <person name="Cai F."/>
            <person name="Druzhinina I.S."/>
            <person name="U'Ren J.M."/>
            <person name="Derntl C."/>
        </authorList>
    </citation>
    <scope>NUCLEOTIDE SEQUENCE</scope>
    <source>
        <strain evidence="5">TUCIM 5799</strain>
    </source>
</reference>
<feature type="repeat" description="ANK" evidence="1">
    <location>
        <begin position="410"/>
        <end position="442"/>
    </location>
</feature>
<evidence type="ECO:0000256" key="1">
    <source>
        <dbReference type="PROSITE-ProRule" id="PRU00023"/>
    </source>
</evidence>
<dbReference type="Pfam" id="PF24513">
    <property type="entry name" value="DUF7593"/>
    <property type="match status" value="1"/>
</dbReference>
<feature type="compositionally biased region" description="Basic and acidic residues" evidence="2">
    <location>
        <begin position="132"/>
        <end position="144"/>
    </location>
</feature>
<dbReference type="InterPro" id="IPR056485">
    <property type="entry name" value="ARM_KRIT1"/>
</dbReference>
<dbReference type="PROSITE" id="PS50088">
    <property type="entry name" value="ANK_REPEAT"/>
    <property type="match status" value="2"/>
</dbReference>
<evidence type="ECO:0000259" key="4">
    <source>
        <dbReference type="Pfam" id="PF24521"/>
    </source>
</evidence>
<comment type="caution">
    <text evidence="5">The sequence shown here is derived from an EMBL/GenBank/DDBJ whole genome shotgun (WGS) entry which is preliminary data.</text>
</comment>
<feature type="compositionally biased region" description="Basic and acidic residues" evidence="2">
    <location>
        <begin position="711"/>
        <end position="735"/>
    </location>
</feature>
<feature type="region of interest" description="Disordered" evidence="2">
    <location>
        <begin position="695"/>
        <end position="1180"/>
    </location>
</feature>
<evidence type="ECO:0000256" key="2">
    <source>
        <dbReference type="SAM" id="MobiDB-lite"/>
    </source>
</evidence>
<dbReference type="EMBL" id="JAFIMR010000029">
    <property type="protein sequence ID" value="KAI1861606.1"/>
    <property type="molecule type" value="Genomic_DNA"/>
</dbReference>
<feature type="compositionally biased region" description="Polar residues" evidence="2">
    <location>
        <begin position="1484"/>
        <end position="1511"/>
    </location>
</feature>
<proteinExistence type="predicted"/>
<feature type="compositionally biased region" description="Basic and acidic residues" evidence="2">
    <location>
        <begin position="922"/>
        <end position="986"/>
    </location>
</feature>
<feature type="compositionally biased region" description="Basic and acidic residues" evidence="2">
    <location>
        <begin position="841"/>
        <end position="850"/>
    </location>
</feature>
<evidence type="ECO:0000313" key="5">
    <source>
        <dbReference type="EMBL" id="KAI1861606.1"/>
    </source>
</evidence>
<dbReference type="SMART" id="SM00248">
    <property type="entry name" value="ANK"/>
    <property type="match status" value="5"/>
</dbReference>
<feature type="repeat" description="ANK" evidence="1">
    <location>
        <begin position="443"/>
        <end position="475"/>
    </location>
</feature>
<gene>
    <name evidence="5" type="ORF">JX265_009573</name>
</gene>
<feature type="compositionally biased region" description="Basic and acidic residues" evidence="2">
    <location>
        <begin position="113"/>
        <end position="124"/>
    </location>
</feature>
<dbReference type="InterPro" id="IPR036770">
    <property type="entry name" value="Ankyrin_rpt-contain_sf"/>
</dbReference>
<feature type="region of interest" description="Disordered" evidence="2">
    <location>
        <begin position="1"/>
        <end position="365"/>
    </location>
</feature>
<keyword evidence="6" id="KW-1185">Reference proteome</keyword>
<sequence>MDAQNAVESTSAKQPASPDRGPVDGAPKVTSPAPTTSSKPTAPSSSTTSPAKDSKPATATTTATTAAAAAANNNNDDDDNNDATANDQVSDAETIVLPGKDGVSPSKPRKLIKHEDKSDGEIDRVLPAPKKVSREARDARDGDRSTAPADDAPSTAPRKKRPLDKESGKHGSGALSSAPASPHPHAQPQRRRERSSSHRRHRSGDAHSGSDSDDSKPRSPKLSKAKSVDRLLAQKRKAPKTESDDDAESRKVRRPRISDTSLDGKVHKDHRQSSAKAHPEKMSSTRTRSVSPHGRPHRRSLSTQLPSQSSSAGLSSKKRRVPAPLQSTDYHSDDSSASGSPHPRSSRLKSVATPGTGDSTMSPAKIAPHKKHLDAHGQTLFAKACAKGEYDMAKMRLGERPEDLNFADHAGNTPLQVASLNGHEDIVELLIGAGCNLECRNDVKDTPLLDAVENGHLGVVKLLLAAGVNPRKANAEGQEPLEKVPDDLDNAEEIRAALRDAKQKVGELRRTSEDHLPQDSHDAASSNDANSPRRSPEASIAGVLSAASRRGGTVRSTKTSNHLLYMSLDEKTLRIAAARGDQETVTRILQVKESCDDAEALVAAARGGHNFVMELLLALGGANPDPSPVPSLPSEHSTPMLAAIGQENIKVVQLLLNQSGFDPTRRFRGETYYEIARRREGPMWKDEEHMLKNAYDDYKKSHKSAKTKSPSRRDREQAQESKRAPRTEPAQDKVRSQHKRRPSSPTREPDAKKKLNSSKTVTSPKEKKRSQSFGQNDDHQTSPKRGRPKKEDRVPTIAISDREASPALSTKSHPIKVKRAESDIANSSEGEATKPRRKLISGKDLKGQREKQRRASMVSNVSTKDAAERGDTKHDEPTEKTRAERLSEKYHDRTKVLKRDDSKDRLSPGDGPGKRHRSSVTPDRHGLGDKDDNEAPVKRRRLDVEGKEKRAQQTSSPDDRQRKRDLSRDPAKKQKQADTDRKDSIKVKKLNRDRRESERSSPSEKASITVFSEDMDIDMRDAPDANSAGDSAAQLEREQEDSKKRQAESEAAAATAAAAEEEEARKKAEEKQREEEERLKREAEDKRQKEEAEKKRLEAEEKLRQEEAERKRKEEEEKARLEAERKKQEEEERKQREEAERKQREEEERKRREEEETARREKEAAEEARRLREEEERKERERKRAAREAEALRIRQEQEREQERIRLSRLPALLRWLDGCPEPRQREYAELFTAMQGVRYDTINPSATGRPEGREQWLLNTQVALLLGEKDLTLQRYTGWERIPVSTIAKRVIWRLEQDRYALTESKLYHLGEQLSDHYGGDPNRVGYQQLEKLRGEASRLFFEMDMFFVKESDFLFILPNFPHLRNVRLSICYRELPEHEYQLNSWSAPAKWKQDPDASRREGFAPRQKYYINGQYVTEDKPGHYKPSTCPFPEQRVPRRGGLVAVGPEEPDYPQLCIEQGLSHLLSEQQKLLLMHAAHLTPRSMTSNDTTDGPNGRQRSPSAVSPTSRVNGIHDITRGPEKPLVNGINGTASVEGH</sequence>
<feature type="compositionally biased region" description="Low complexity" evidence="2">
    <location>
        <begin position="145"/>
        <end position="156"/>
    </location>
</feature>
<dbReference type="GO" id="GO:0005654">
    <property type="term" value="C:nucleoplasm"/>
    <property type="evidence" value="ECO:0007669"/>
    <property type="project" value="TreeGrafter"/>
</dbReference>
<feature type="compositionally biased region" description="Low complexity" evidence="2">
    <location>
        <begin position="26"/>
        <end position="74"/>
    </location>
</feature>
<feature type="compositionally biased region" description="Basic and acidic residues" evidence="2">
    <location>
        <begin position="789"/>
        <end position="804"/>
    </location>
</feature>
<feature type="compositionally biased region" description="Low complexity" evidence="2">
    <location>
        <begin position="172"/>
        <end position="187"/>
    </location>
</feature>
<dbReference type="PANTHER" id="PTHR24149:SF14">
    <property type="entry name" value="ANKYRIN REPEAT DOMAIN 12"/>
    <property type="match status" value="1"/>
</dbReference>
<feature type="region of interest" description="Disordered" evidence="2">
    <location>
        <begin position="1483"/>
        <end position="1538"/>
    </location>
</feature>
<dbReference type="SUPFAM" id="SSF48403">
    <property type="entry name" value="Ankyrin repeat"/>
    <property type="match status" value="1"/>
</dbReference>
<name>A0A9P9WG75_9PEZI</name>
<feature type="domain" description="DUF7593" evidence="3">
    <location>
        <begin position="1206"/>
        <end position="1364"/>
    </location>
</feature>
<dbReference type="InterPro" id="IPR002110">
    <property type="entry name" value="Ankyrin_rpt"/>
</dbReference>
<feature type="region of interest" description="Disordered" evidence="2">
    <location>
        <begin position="504"/>
        <end position="539"/>
    </location>
</feature>
<feature type="compositionally biased region" description="Basic residues" evidence="2">
    <location>
        <begin position="700"/>
        <end position="710"/>
    </location>
</feature>
<dbReference type="InterPro" id="IPR053210">
    <property type="entry name" value="ANKRD12"/>
</dbReference>
<feature type="compositionally biased region" description="Basic and acidic residues" evidence="2">
    <location>
        <begin position="504"/>
        <end position="522"/>
    </location>
</feature>
<feature type="compositionally biased region" description="Low complexity" evidence="2">
    <location>
        <begin position="523"/>
        <end position="533"/>
    </location>
</feature>
<feature type="compositionally biased region" description="Polar residues" evidence="2">
    <location>
        <begin position="1529"/>
        <end position="1538"/>
    </location>
</feature>
<feature type="compositionally biased region" description="Basic and acidic residues" evidence="2">
    <location>
        <begin position="865"/>
        <end position="907"/>
    </location>
</feature>
<feature type="compositionally biased region" description="Basic and acidic residues" evidence="2">
    <location>
        <begin position="993"/>
        <end position="1002"/>
    </location>
</feature>
<dbReference type="Proteomes" id="UP000829685">
    <property type="component" value="Unassembled WGS sequence"/>
</dbReference>
<dbReference type="Gene3D" id="1.25.40.20">
    <property type="entry name" value="Ankyrin repeat-containing domain"/>
    <property type="match status" value="2"/>
</dbReference>
<feature type="compositionally biased region" description="Basic and acidic residues" evidence="2">
    <location>
        <begin position="1035"/>
        <end position="1048"/>
    </location>
</feature>
<dbReference type="InterPro" id="IPR056015">
    <property type="entry name" value="DUF7593"/>
</dbReference>
<evidence type="ECO:0000313" key="6">
    <source>
        <dbReference type="Proteomes" id="UP000829685"/>
    </source>
</evidence>
<feature type="compositionally biased region" description="Basic and acidic residues" evidence="2">
    <location>
        <begin position="203"/>
        <end position="217"/>
    </location>
</feature>
<dbReference type="Pfam" id="PF24521">
    <property type="entry name" value="Ank_KRIT1"/>
    <property type="match status" value="1"/>
</dbReference>
<feature type="compositionally biased region" description="Basic and acidic residues" evidence="2">
    <location>
        <begin position="1063"/>
        <end position="1179"/>
    </location>
</feature>
<dbReference type="PANTHER" id="PTHR24149">
    <property type="entry name" value="ANKYRIN REPEAT DOMAIN-CONTAINING PROTEIN 12"/>
    <property type="match status" value="1"/>
</dbReference>
<evidence type="ECO:0008006" key="7">
    <source>
        <dbReference type="Google" id="ProtNLM"/>
    </source>
</evidence>
<feature type="compositionally biased region" description="Basic residues" evidence="2">
    <location>
        <begin position="188"/>
        <end position="202"/>
    </location>
</feature>
<feature type="compositionally biased region" description="Polar residues" evidence="2">
    <location>
        <begin position="1"/>
        <end position="14"/>
    </location>
</feature>
<feature type="compositionally biased region" description="Low complexity" evidence="2">
    <location>
        <begin position="301"/>
        <end position="315"/>
    </location>
</feature>
<keyword evidence="1" id="KW-0040">ANK repeat</keyword>
<evidence type="ECO:0000259" key="3">
    <source>
        <dbReference type="Pfam" id="PF24513"/>
    </source>
</evidence>
<feature type="domain" description="KRIT1 ARM-repeats" evidence="4">
    <location>
        <begin position="552"/>
        <end position="700"/>
    </location>
</feature>
<dbReference type="Pfam" id="PF12796">
    <property type="entry name" value="Ank_2"/>
    <property type="match status" value="1"/>
</dbReference>
<dbReference type="PROSITE" id="PS50297">
    <property type="entry name" value="ANK_REP_REGION"/>
    <property type="match status" value="2"/>
</dbReference>
<accession>A0A9P9WG75</accession>
<protein>
    <recommendedName>
        <fullName evidence="7">Ankyrin repeat protein</fullName>
    </recommendedName>
</protein>